<dbReference type="AlphaFoldDB" id="A0A918RVR2"/>
<name>A0A918RVR2_9GAMM</name>
<organism evidence="2 3">
    <name type="scientific">Arenicella chitinivorans</name>
    <dbReference type="NCBI Taxonomy" id="1329800"/>
    <lineage>
        <taxon>Bacteria</taxon>
        <taxon>Pseudomonadati</taxon>
        <taxon>Pseudomonadota</taxon>
        <taxon>Gammaproteobacteria</taxon>
        <taxon>Arenicellales</taxon>
        <taxon>Arenicellaceae</taxon>
        <taxon>Arenicella</taxon>
    </lineage>
</organism>
<dbReference type="CDD" id="cd00085">
    <property type="entry name" value="HNHc"/>
    <property type="match status" value="1"/>
</dbReference>
<gene>
    <name evidence="2" type="ORF">GCM10008090_23150</name>
</gene>
<dbReference type="SMART" id="SM00507">
    <property type="entry name" value="HNHc"/>
    <property type="match status" value="1"/>
</dbReference>
<dbReference type="InterPro" id="IPR003615">
    <property type="entry name" value="HNH_nuc"/>
</dbReference>
<sequence length="131" mass="15116">MKLEDLNLADRAIKIIQKTRFDKSQIPIAIRAGFKCEYCDKDLLESIDAYDSWQIDHIVPDGNNDFDNLALTCKLCNFTKRHSAKDELALCTSREEKIDLAKSLIAKRKIKKEETLALVQELKNLTREFTI</sequence>
<keyword evidence="3" id="KW-1185">Reference proteome</keyword>
<feature type="domain" description="HNH nuclease" evidence="1">
    <location>
        <begin position="23"/>
        <end position="78"/>
    </location>
</feature>
<dbReference type="GO" id="GO:0008270">
    <property type="term" value="F:zinc ion binding"/>
    <property type="evidence" value="ECO:0007669"/>
    <property type="project" value="InterPro"/>
</dbReference>
<dbReference type="RefSeq" id="WP_189401246.1">
    <property type="nucleotide sequence ID" value="NZ_BMXA01000004.1"/>
</dbReference>
<dbReference type="Gene3D" id="1.10.30.50">
    <property type="match status" value="1"/>
</dbReference>
<evidence type="ECO:0000313" key="3">
    <source>
        <dbReference type="Proteomes" id="UP000614811"/>
    </source>
</evidence>
<dbReference type="Pfam" id="PF01844">
    <property type="entry name" value="HNH"/>
    <property type="match status" value="1"/>
</dbReference>
<reference evidence="2" key="1">
    <citation type="journal article" date="2014" name="Int. J. Syst. Evol. Microbiol.">
        <title>Complete genome sequence of Corynebacterium casei LMG S-19264T (=DSM 44701T), isolated from a smear-ripened cheese.</title>
        <authorList>
            <consortium name="US DOE Joint Genome Institute (JGI-PGF)"/>
            <person name="Walter F."/>
            <person name="Albersmeier A."/>
            <person name="Kalinowski J."/>
            <person name="Ruckert C."/>
        </authorList>
    </citation>
    <scope>NUCLEOTIDE SEQUENCE</scope>
    <source>
        <strain evidence="2">KCTC 12711</strain>
    </source>
</reference>
<dbReference type="GO" id="GO:0003676">
    <property type="term" value="F:nucleic acid binding"/>
    <property type="evidence" value="ECO:0007669"/>
    <property type="project" value="InterPro"/>
</dbReference>
<accession>A0A918RVR2</accession>
<dbReference type="GO" id="GO:0004519">
    <property type="term" value="F:endonuclease activity"/>
    <property type="evidence" value="ECO:0007669"/>
    <property type="project" value="InterPro"/>
</dbReference>
<proteinExistence type="predicted"/>
<dbReference type="InterPro" id="IPR002711">
    <property type="entry name" value="HNH"/>
</dbReference>
<comment type="caution">
    <text evidence="2">The sequence shown here is derived from an EMBL/GenBank/DDBJ whole genome shotgun (WGS) entry which is preliminary data.</text>
</comment>
<evidence type="ECO:0000259" key="1">
    <source>
        <dbReference type="SMART" id="SM00507"/>
    </source>
</evidence>
<dbReference type="Proteomes" id="UP000614811">
    <property type="component" value="Unassembled WGS sequence"/>
</dbReference>
<reference evidence="2" key="2">
    <citation type="submission" date="2020-09" db="EMBL/GenBank/DDBJ databases">
        <authorList>
            <person name="Sun Q."/>
            <person name="Kim S."/>
        </authorList>
    </citation>
    <scope>NUCLEOTIDE SEQUENCE</scope>
    <source>
        <strain evidence="2">KCTC 12711</strain>
    </source>
</reference>
<evidence type="ECO:0000313" key="2">
    <source>
        <dbReference type="EMBL" id="GHA12842.1"/>
    </source>
</evidence>
<dbReference type="EMBL" id="BMXA01000004">
    <property type="protein sequence ID" value="GHA12842.1"/>
    <property type="molecule type" value="Genomic_DNA"/>
</dbReference>
<protein>
    <recommendedName>
        <fullName evidence="1">HNH nuclease domain-containing protein</fullName>
    </recommendedName>
</protein>